<dbReference type="EMBL" id="JABZMK010000010">
    <property type="protein sequence ID" value="MBF1129088.1"/>
    <property type="molecule type" value="Genomic_DNA"/>
</dbReference>
<comment type="caution">
    <text evidence="1">The sequence shown here is derived from an EMBL/GenBank/DDBJ whole genome shotgun (WGS) entry which is preliminary data.</text>
</comment>
<sequence>MSDHNWMRQSIVDILQYLPAFLAHSQQFKAANDADSKEHDAIRIDLQDVLDQFYVKSATWGLERWEDLCGISTDKTLSDSVRRSTIIAKLQNPSSVTEVFLTNLINGYIADQQGYIISYPSEYRIEVLYHGGQITDYEKLRTAISTYIPAHIGYKLVTITTADLNYHGAGTVQCYRKNIVDMSVKYNINVDDSPSYIAGVVVHNYKLIKISGGQ</sequence>
<reference evidence="1" key="1">
    <citation type="submission" date="2020-04" db="EMBL/GenBank/DDBJ databases">
        <title>Deep metagenomics examines the oral microbiome during advanced dental caries in children, revealing novel taxa and co-occurrences with host molecules.</title>
        <authorList>
            <person name="Baker J.L."/>
            <person name="Morton J.T."/>
            <person name="Dinis M."/>
            <person name="Alvarez R."/>
            <person name="Tran N.C."/>
            <person name="Knight R."/>
            <person name="Edlund A."/>
        </authorList>
    </citation>
    <scope>NUCLEOTIDE SEQUENCE</scope>
    <source>
        <strain evidence="1">JCVI_32_bin.14</strain>
    </source>
</reference>
<dbReference type="RefSeq" id="WP_276639128.1">
    <property type="nucleotide sequence ID" value="NZ_CBDEOJ010000128.1"/>
</dbReference>
<dbReference type="Pfam" id="PF10076">
    <property type="entry name" value="Phage_Mu_Gp48"/>
    <property type="match status" value="1"/>
</dbReference>
<proteinExistence type="predicted"/>
<organism evidence="1 2">
    <name type="scientific">Dialister invisus</name>
    <dbReference type="NCBI Taxonomy" id="218538"/>
    <lineage>
        <taxon>Bacteria</taxon>
        <taxon>Bacillati</taxon>
        <taxon>Bacillota</taxon>
        <taxon>Negativicutes</taxon>
        <taxon>Veillonellales</taxon>
        <taxon>Veillonellaceae</taxon>
        <taxon>Dialister</taxon>
    </lineage>
</organism>
<accession>A0A930B9K8</accession>
<protein>
    <submittedName>
        <fullName evidence="1">DUF2313 domain-containing protein</fullName>
    </submittedName>
</protein>
<dbReference type="InterPro" id="IPR018755">
    <property type="entry name" value="Phage_Mu_Gp48"/>
</dbReference>
<dbReference type="Proteomes" id="UP000757890">
    <property type="component" value="Unassembled WGS sequence"/>
</dbReference>
<name>A0A930B9K8_9FIRM</name>
<evidence type="ECO:0000313" key="1">
    <source>
        <dbReference type="EMBL" id="MBF1129088.1"/>
    </source>
</evidence>
<gene>
    <name evidence="1" type="ORF">HXL70_03470</name>
</gene>
<evidence type="ECO:0000313" key="2">
    <source>
        <dbReference type="Proteomes" id="UP000757890"/>
    </source>
</evidence>
<dbReference type="AlphaFoldDB" id="A0A930B9K8"/>